<keyword evidence="3" id="KW-0732">Signal</keyword>
<dbReference type="InterPro" id="IPR018247">
    <property type="entry name" value="EF_Hand_1_Ca_BS"/>
</dbReference>
<dbReference type="PROSITE" id="PS00018">
    <property type="entry name" value="EF_HAND_1"/>
    <property type="match status" value="1"/>
</dbReference>
<dbReference type="GO" id="GO:0004519">
    <property type="term" value="F:endonuclease activity"/>
    <property type="evidence" value="ECO:0007669"/>
    <property type="project" value="UniProtKB-KW"/>
</dbReference>
<dbReference type="InterPro" id="IPR036439">
    <property type="entry name" value="Dockerin_dom_sf"/>
</dbReference>
<accession>A0A939DLU1</accession>
<dbReference type="SUPFAM" id="SSF54060">
    <property type="entry name" value="His-Me finger endonucleases"/>
    <property type="match status" value="1"/>
</dbReference>
<dbReference type="PROSITE" id="PS51841">
    <property type="entry name" value="LTD"/>
    <property type="match status" value="1"/>
</dbReference>
<feature type="signal peptide" evidence="3">
    <location>
        <begin position="1"/>
        <end position="20"/>
    </location>
</feature>
<dbReference type="PANTHER" id="PTHR42834:SF1">
    <property type="entry name" value="ENDONUCLEASE_EXONUCLEASE_PHOSPHATASE FAMILY PROTEIN (AFU_ORTHOLOGUE AFUA_3G09210)"/>
    <property type="match status" value="1"/>
</dbReference>
<dbReference type="Gene3D" id="3.60.10.10">
    <property type="entry name" value="Endonuclease/exonuclease/phosphatase"/>
    <property type="match status" value="1"/>
</dbReference>
<dbReference type="CDD" id="cd04486">
    <property type="entry name" value="YhcR_OBF_like"/>
    <property type="match status" value="1"/>
</dbReference>
<evidence type="ECO:0000313" key="6">
    <source>
        <dbReference type="Proteomes" id="UP000664654"/>
    </source>
</evidence>
<evidence type="ECO:0000256" key="1">
    <source>
        <dbReference type="ARBA" id="ARBA00006429"/>
    </source>
</evidence>
<dbReference type="NCBIfam" id="NF033681">
    <property type="entry name" value="ExeM_NucH_DNase"/>
    <property type="match status" value="1"/>
</dbReference>
<sequence length="1289" mass="136372">MKTKLTLLSVAIVASMQANSAPADSLILTGVIDGPLTGGVPKAVELYVAKDIEDLSQCGVGFANNGGGTDGEEFSFPAQAVPAGTYLYVASEATGFGSFFGFAPDFVTGHAAINGDDAIEVYCDGAVVDTFGELSVDGSGTAWDYLDGWASRLAGTGPDGSAFVISNWALSGINVLDGAVDNTSAATPFPLKTYGPETNPGDGGGDGGVDGSVCFNCPDLDKVADAGQFSDSQYYAQVMAALNDNYSAAEVKTLLTDTISNNHRVLSYAEVWTALTETDEDPQDSDKVTLLYKGTSLAKSLNGSGSQSSDPDNWNREHVWPNSHGFSSQSFEAYTDIHHLRPTDISVNASRGNLDFDNSDAPLAEAPQNRIDSDSFEPRDAVKGDVARMMFYMDVRYEGADVTPDLQLVDRLTGPGEPALGRLCRLLAWHEADPVDNMEQQRNASIYEYQGNRNPFIDHPEWVEVLYDADSCDGNGDGGDNGSPDPVPGEAGLIFSEYVEGDGGNNKAIELFNATGTSLDLSGYQVLLYSNGATSTTNSLDLQGTLASGGVYVIANSGSNAEILAVTDTTSSVTFFNGNDVLELRKNGLLVDSIGQVGNGSNFAANVTWVRKPGIVSGDTDSSDAFDASVEWDSLGTNVFSNLGSHDGGNGGGETPVVQLGQCTEPATLISQIQGEGASSPLKDQTQVIEAVVTASFPALKGYFVQEEVADHDGSSATSEGLFVYQNSEQNLPVAGTLVRVIGNVSEYFDKTQLTAAEQPLDCGQAQVQAVSLSLPFADATHAESLEGMLVSFNQELTVTDNYNLGRYGEVTLSYGRTYIPTNLHLPGSPEAQALAMQNALNRVLLDDGINGQNPQTVIYPTGGLSAGNSLRTGDSVTSLTGVLDYGFNEYRVIPTAAPTFVASNPRTPEPELAEGNLSVASINVLNLFNGDGQGGGFPTSRGADNAEEYERQLTKLVSALVAMDADILGLMEIENDGFGANSAIAQLTDAINERLGEEAYAFINAGGPLGTDEITVGLLYKPATTAPLGNALVNSDPVFNRPALAQRFKALGSGGDFAVIVNHFKSKGSCGGATSGDQDQGDGQGCWNQARQAQAQTLIDWLATAPELSADTDHLVIGDLNSYAKEDPIRVFTDNGYINLIEHFEGAGAYSYAFGGEVGYLDHAIGSASLLGQVVDVTEWHINADEPRILDYNTEYKSEAQINDFYAPDAYRVSDHDPVLVSLYIKGLRGDFDADGDVDVNDMTGLLRALAKKQQVSMDFDLNEDGVVNVRDAQIIRTLCTRQGCKAN</sequence>
<dbReference type="Pfam" id="PF03372">
    <property type="entry name" value="Exo_endo_phos"/>
    <property type="match status" value="1"/>
</dbReference>
<organism evidence="5 6">
    <name type="scientific">Bowmanella dokdonensis</name>
    <dbReference type="NCBI Taxonomy" id="751969"/>
    <lineage>
        <taxon>Bacteria</taxon>
        <taxon>Pseudomonadati</taxon>
        <taxon>Pseudomonadota</taxon>
        <taxon>Gammaproteobacteria</taxon>
        <taxon>Alteromonadales</taxon>
        <taxon>Alteromonadaceae</taxon>
        <taxon>Bowmanella</taxon>
    </lineage>
</organism>
<evidence type="ECO:0000259" key="4">
    <source>
        <dbReference type="PROSITE" id="PS51841"/>
    </source>
</evidence>
<proteinExistence type="inferred from homology"/>
<dbReference type="SUPFAM" id="SSF56219">
    <property type="entry name" value="DNase I-like"/>
    <property type="match status" value="1"/>
</dbReference>
<evidence type="ECO:0000256" key="2">
    <source>
        <dbReference type="SAM" id="MobiDB-lite"/>
    </source>
</evidence>
<comment type="caution">
    <text evidence="5">The sequence shown here is derived from an EMBL/GenBank/DDBJ whole genome shotgun (WGS) entry which is preliminary data.</text>
</comment>
<protein>
    <submittedName>
        <fullName evidence="5">ExeM/NucH family extracellular endonuclease</fullName>
    </submittedName>
</protein>
<keyword evidence="5" id="KW-0378">Hydrolase</keyword>
<comment type="similarity">
    <text evidence="1">Belongs to the EndA/NucM nuclease family.</text>
</comment>
<reference evidence="5" key="1">
    <citation type="submission" date="2021-03" db="EMBL/GenBank/DDBJ databases">
        <title>novel species isolated from a fishpond in China.</title>
        <authorList>
            <person name="Lu H."/>
            <person name="Cai Z."/>
        </authorList>
    </citation>
    <scope>NUCLEOTIDE SEQUENCE</scope>
    <source>
        <strain evidence="5">JCM 30855</strain>
    </source>
</reference>
<feature type="region of interest" description="Disordered" evidence="2">
    <location>
        <begin position="300"/>
        <end position="321"/>
    </location>
</feature>
<dbReference type="InterPro" id="IPR047971">
    <property type="entry name" value="ExeM-like"/>
</dbReference>
<keyword evidence="5" id="KW-0540">Nuclease</keyword>
<name>A0A939DLU1_9ALTE</name>
<dbReference type="InterPro" id="IPR044925">
    <property type="entry name" value="His-Me_finger_sf"/>
</dbReference>
<keyword evidence="6" id="KW-1185">Reference proteome</keyword>
<keyword evidence="5" id="KW-0255">Endonuclease</keyword>
<dbReference type="SUPFAM" id="SSF63446">
    <property type="entry name" value="Type I dockerin domain"/>
    <property type="match status" value="1"/>
</dbReference>
<feature type="compositionally biased region" description="Polar residues" evidence="2">
    <location>
        <begin position="300"/>
        <end position="312"/>
    </location>
</feature>
<feature type="domain" description="LTD" evidence="4">
    <location>
        <begin position="487"/>
        <end position="611"/>
    </location>
</feature>
<dbReference type="CDD" id="cd10283">
    <property type="entry name" value="MnuA_DNase1-like"/>
    <property type="match status" value="1"/>
</dbReference>
<dbReference type="GO" id="GO:0000272">
    <property type="term" value="P:polysaccharide catabolic process"/>
    <property type="evidence" value="ECO:0007669"/>
    <property type="project" value="InterPro"/>
</dbReference>
<dbReference type="Pfam" id="PF04231">
    <property type="entry name" value="Endonuclease_1"/>
    <property type="match status" value="1"/>
</dbReference>
<dbReference type="Proteomes" id="UP000664654">
    <property type="component" value="Unassembled WGS sequence"/>
</dbReference>
<dbReference type="InterPro" id="IPR036691">
    <property type="entry name" value="Endo/exonu/phosph_ase_sf"/>
</dbReference>
<evidence type="ECO:0000256" key="3">
    <source>
        <dbReference type="SAM" id="SignalP"/>
    </source>
</evidence>
<dbReference type="Pfam" id="PF00932">
    <property type="entry name" value="LTD"/>
    <property type="match status" value="1"/>
</dbReference>
<dbReference type="InterPro" id="IPR007346">
    <property type="entry name" value="Endonuclease-I"/>
</dbReference>
<feature type="chain" id="PRO_5036875053" evidence="3">
    <location>
        <begin position="21"/>
        <end position="1289"/>
    </location>
</feature>
<dbReference type="EMBL" id="JAFKCV010000003">
    <property type="protein sequence ID" value="MBN7825123.1"/>
    <property type="molecule type" value="Genomic_DNA"/>
</dbReference>
<dbReference type="InterPro" id="IPR001322">
    <property type="entry name" value="Lamin_tail_dom"/>
</dbReference>
<dbReference type="Gene3D" id="1.10.1330.10">
    <property type="entry name" value="Dockerin domain"/>
    <property type="match status" value="1"/>
</dbReference>
<dbReference type="PANTHER" id="PTHR42834">
    <property type="entry name" value="ENDONUCLEASE/EXONUCLEASE/PHOSPHATASE FAMILY PROTEIN (AFU_ORTHOLOGUE AFUA_3G09210)"/>
    <property type="match status" value="1"/>
</dbReference>
<evidence type="ECO:0000313" key="5">
    <source>
        <dbReference type="EMBL" id="MBN7825123.1"/>
    </source>
</evidence>
<gene>
    <name evidence="5" type="ORF">J0A66_07795</name>
</gene>
<dbReference type="InterPro" id="IPR005135">
    <property type="entry name" value="Endo/exonuclease/phosphatase"/>
</dbReference>
<dbReference type="RefSeq" id="WP_206573224.1">
    <property type="nucleotide sequence ID" value="NZ_JAFKCV010000003.1"/>
</dbReference>